<keyword evidence="3" id="KW-0862">Zinc</keyword>
<organism evidence="7 8">
    <name type="scientific">Lachancea dasiensis</name>
    <dbReference type="NCBI Taxonomy" id="1072105"/>
    <lineage>
        <taxon>Eukaryota</taxon>
        <taxon>Fungi</taxon>
        <taxon>Dikarya</taxon>
        <taxon>Ascomycota</taxon>
        <taxon>Saccharomycotina</taxon>
        <taxon>Saccharomycetes</taxon>
        <taxon>Saccharomycetales</taxon>
        <taxon>Saccharomycetaceae</taxon>
        <taxon>Lachancea</taxon>
    </lineage>
</organism>
<evidence type="ECO:0000256" key="1">
    <source>
        <dbReference type="ARBA" id="ARBA00022723"/>
    </source>
</evidence>
<dbReference type="STRING" id="1266660.A0A1G4IMT9"/>
<feature type="domain" description="AN1-type" evidence="6">
    <location>
        <begin position="56"/>
        <end position="105"/>
    </location>
</feature>
<dbReference type="OrthoDB" id="428577at2759"/>
<evidence type="ECO:0000313" key="7">
    <source>
        <dbReference type="EMBL" id="SCU77717.1"/>
    </source>
</evidence>
<accession>A0A1G4IMT9</accession>
<name>A0A1G4IMT9_9SACH</name>
<evidence type="ECO:0000256" key="2">
    <source>
        <dbReference type="ARBA" id="ARBA00022771"/>
    </source>
</evidence>
<dbReference type="InterPro" id="IPR035896">
    <property type="entry name" value="AN1-like_Znf"/>
</dbReference>
<evidence type="ECO:0000256" key="4">
    <source>
        <dbReference type="PROSITE-ProRule" id="PRU00449"/>
    </source>
</evidence>
<dbReference type="PROSITE" id="PS51039">
    <property type="entry name" value="ZF_AN1"/>
    <property type="match status" value="1"/>
</dbReference>
<dbReference type="Pfam" id="PF01428">
    <property type="entry name" value="zf-AN1"/>
    <property type="match status" value="1"/>
</dbReference>
<evidence type="ECO:0000313" key="8">
    <source>
        <dbReference type="Proteomes" id="UP000190274"/>
    </source>
</evidence>
<reference evidence="7 8" key="1">
    <citation type="submission" date="2016-03" db="EMBL/GenBank/DDBJ databases">
        <authorList>
            <person name="Devillers H."/>
        </authorList>
    </citation>
    <scope>NUCLEOTIDE SEQUENCE [LARGE SCALE GENOMIC DNA]</scope>
    <source>
        <strain evidence="7">CBS 10888</strain>
    </source>
</reference>
<evidence type="ECO:0000256" key="3">
    <source>
        <dbReference type="ARBA" id="ARBA00022833"/>
    </source>
</evidence>
<dbReference type="SMART" id="SM00154">
    <property type="entry name" value="ZnF_AN1"/>
    <property type="match status" value="1"/>
</dbReference>
<dbReference type="Proteomes" id="UP000190274">
    <property type="component" value="Chromosome A"/>
</dbReference>
<keyword evidence="8" id="KW-1185">Reference proteome</keyword>
<evidence type="ECO:0000256" key="5">
    <source>
        <dbReference type="SAM" id="MobiDB-lite"/>
    </source>
</evidence>
<dbReference type="GO" id="GO:0071243">
    <property type="term" value="P:cellular response to arsenic-containing substance"/>
    <property type="evidence" value="ECO:0007669"/>
    <property type="project" value="EnsemblFungi"/>
</dbReference>
<dbReference type="EMBL" id="LT598460">
    <property type="protein sequence ID" value="SCU77717.1"/>
    <property type="molecule type" value="Genomic_DNA"/>
</dbReference>
<evidence type="ECO:0000259" key="6">
    <source>
        <dbReference type="PROSITE" id="PS51039"/>
    </source>
</evidence>
<dbReference type="FunFam" id="4.10.1110.10:FF:000008">
    <property type="entry name" value="YOR052C-like protein"/>
    <property type="match status" value="1"/>
</dbReference>
<gene>
    <name evidence="7" type="ORF">LADA_0A01860G</name>
</gene>
<proteinExistence type="predicted"/>
<dbReference type="GO" id="GO:0008270">
    <property type="term" value="F:zinc ion binding"/>
    <property type="evidence" value="ECO:0007669"/>
    <property type="project" value="UniProtKB-KW"/>
</dbReference>
<dbReference type="SUPFAM" id="SSF118310">
    <property type="entry name" value="AN1-like Zinc finger"/>
    <property type="match status" value="1"/>
</dbReference>
<dbReference type="AlphaFoldDB" id="A0A1G4IMT9"/>
<keyword evidence="1" id="KW-0479">Metal-binding</keyword>
<feature type="compositionally biased region" description="Low complexity" evidence="5">
    <location>
        <begin position="10"/>
        <end position="19"/>
    </location>
</feature>
<dbReference type="GO" id="GO:0071218">
    <property type="term" value="P:cellular response to misfolded protein"/>
    <property type="evidence" value="ECO:0007669"/>
    <property type="project" value="EnsemblFungi"/>
</dbReference>
<protein>
    <submittedName>
        <fullName evidence="7">LADA_0A01860g1_1</fullName>
    </submittedName>
</protein>
<dbReference type="Gene3D" id="4.10.1110.10">
    <property type="entry name" value="AN1-like Zinc finger"/>
    <property type="match status" value="1"/>
</dbReference>
<dbReference type="InterPro" id="IPR000058">
    <property type="entry name" value="Znf_AN1"/>
</dbReference>
<feature type="region of interest" description="Disordered" evidence="5">
    <location>
        <begin position="1"/>
        <end position="31"/>
    </location>
</feature>
<sequence>MEDSRVSINVEKVGSVEGAEGSGSAGKSEVIGHNCDEDMVTNVSLSRVSKKSGIKKKKKDKCYYEKCGFTALKFIGDCQFCQGHFCSRHRIMENHSCQGLKSCKEQMHQRNADKLAAEQTIVAKIQI</sequence>
<keyword evidence="2 4" id="KW-0863">Zinc-finger</keyword>